<name>R4YP51_OLEAN</name>
<evidence type="ECO:0000313" key="1">
    <source>
        <dbReference type="EMBL" id="CCK76822.1"/>
    </source>
</evidence>
<dbReference type="Proteomes" id="UP000032749">
    <property type="component" value="Chromosome"/>
</dbReference>
<dbReference type="HOGENOM" id="CLU_806199_0_0_6"/>
<evidence type="ECO:0000313" key="2">
    <source>
        <dbReference type="Proteomes" id="UP000032749"/>
    </source>
</evidence>
<gene>
    <name evidence="1" type="ORF">OLEAN_C26460</name>
</gene>
<proteinExistence type="predicted"/>
<dbReference type="AlphaFoldDB" id="R4YP51"/>
<dbReference type="PATRIC" id="fig|698738.3.peg.2745"/>
<dbReference type="STRING" id="698738.OLEAN_C26460"/>
<protein>
    <recommendedName>
        <fullName evidence="3">ParB/Sulfiredoxin domain-containing protein</fullName>
    </recommendedName>
</protein>
<accession>R4YP51</accession>
<reference evidence="1 2" key="1">
    <citation type="journal article" date="2013" name="Nat. Commun.">
        <title>Genome sequence and functional genomic analysis of the oil-degrading bacterium Oleispira antarctica.</title>
        <authorList>
            <person name="Kube M."/>
            <person name="Chernikova T.N."/>
            <person name="Al-Ramahi Y."/>
            <person name="Beloqui A."/>
            <person name="Lopez-Cortez N."/>
            <person name="Guazzaroni M.E."/>
            <person name="Heipieper H.J."/>
            <person name="Klages S."/>
            <person name="Kotsyurbenko O.R."/>
            <person name="Langer I."/>
            <person name="Nechitaylo T.Y."/>
            <person name="Lunsdorf H."/>
            <person name="Fernandez M."/>
            <person name="Juarez S."/>
            <person name="Ciordia S."/>
            <person name="Singer A."/>
            <person name="Kagan O."/>
            <person name="Egorova O."/>
            <person name="Petit P.A."/>
            <person name="Stogios P."/>
            <person name="Kim Y."/>
            <person name="Tchigvintsev A."/>
            <person name="Flick R."/>
            <person name="Denaro R."/>
            <person name="Genovese M."/>
            <person name="Albar J.P."/>
            <person name="Reva O.N."/>
            <person name="Martinez-Gomariz M."/>
            <person name="Tran H."/>
            <person name="Ferrer M."/>
            <person name="Savchenko A."/>
            <person name="Yakunin A.F."/>
            <person name="Yakimov M.M."/>
            <person name="Golyshina O.V."/>
            <person name="Reinhardt R."/>
            <person name="Golyshin P.N."/>
        </authorList>
    </citation>
    <scope>NUCLEOTIDE SEQUENCE [LARGE SCALE GENOMIC DNA]</scope>
</reference>
<dbReference type="EMBL" id="FO203512">
    <property type="protein sequence ID" value="CCK76822.1"/>
    <property type="molecule type" value="Genomic_DNA"/>
</dbReference>
<evidence type="ECO:0008006" key="3">
    <source>
        <dbReference type="Google" id="ProtNLM"/>
    </source>
</evidence>
<keyword evidence="2" id="KW-1185">Reference proteome</keyword>
<sequence length="346" mass="39972">MIEEQDKKVSLDQLILDPNNYRLIDEKEDKFIPDIKAEELEGETLKRLENQRLGELKDSILNNGFLEMERVVIRLLQTKKNLAETNERKKKYIVVEGNRRTAALKSLIGKPKKELSYERLLSKVKSMNVVFIDGTPEQIFTYSATLMGIRHVSGPKKWDGFQSAKLINDLYEKGNTFTDIGEILGITNREVGRRFRGYQAFKQMKSDTTYKDKVEPRHYGLLLEFLASSKDGKNWLEWNDTTFEFENHENLEVVYNAITSNSVGDLEVRNPADARKFVSLLGTHYKNDIENGCSIHDMPDPDDLKESGRLKRINSFIAFVEKNSFNEEENDKLSELHANLQKKLGE</sequence>
<dbReference type="KEGG" id="oai:OLEAN_C26460"/>
<organism evidence="1 2">
    <name type="scientific">Oleispira antarctica RB-8</name>
    <dbReference type="NCBI Taxonomy" id="698738"/>
    <lineage>
        <taxon>Bacteria</taxon>
        <taxon>Pseudomonadati</taxon>
        <taxon>Pseudomonadota</taxon>
        <taxon>Gammaproteobacteria</taxon>
        <taxon>Oceanospirillales</taxon>
        <taxon>Oceanospirillaceae</taxon>
        <taxon>Oleispira</taxon>
    </lineage>
</organism>